<dbReference type="EMBL" id="JARQWQ010000155">
    <property type="protein sequence ID" value="KAK2548123.1"/>
    <property type="molecule type" value="Genomic_DNA"/>
</dbReference>
<reference evidence="2" key="2">
    <citation type="journal article" date="2023" name="Science">
        <title>Genomic signatures of disease resistance in endangered staghorn corals.</title>
        <authorList>
            <person name="Vollmer S.V."/>
            <person name="Selwyn J.D."/>
            <person name="Despard B.A."/>
            <person name="Roesel C.L."/>
        </authorList>
    </citation>
    <scope>NUCLEOTIDE SEQUENCE</scope>
    <source>
        <strain evidence="2">K2</strain>
    </source>
</reference>
<evidence type="ECO:0000313" key="3">
    <source>
        <dbReference type="Proteomes" id="UP001249851"/>
    </source>
</evidence>
<proteinExistence type="predicted"/>
<feature type="chain" id="PRO_5042028283" description="Secreted protein" evidence="1">
    <location>
        <begin position="19"/>
        <end position="76"/>
    </location>
</feature>
<evidence type="ECO:0000256" key="1">
    <source>
        <dbReference type="SAM" id="SignalP"/>
    </source>
</evidence>
<dbReference type="Proteomes" id="UP001249851">
    <property type="component" value="Unassembled WGS sequence"/>
</dbReference>
<gene>
    <name evidence="2" type="ORF">P5673_031730</name>
</gene>
<accession>A0AAD9PS75</accession>
<keyword evidence="3" id="KW-1185">Reference proteome</keyword>
<feature type="signal peptide" evidence="1">
    <location>
        <begin position="1"/>
        <end position="18"/>
    </location>
</feature>
<evidence type="ECO:0008006" key="4">
    <source>
        <dbReference type="Google" id="ProtNLM"/>
    </source>
</evidence>
<name>A0AAD9PS75_ACRCE</name>
<keyword evidence="1" id="KW-0732">Signal</keyword>
<evidence type="ECO:0000313" key="2">
    <source>
        <dbReference type="EMBL" id="KAK2548123.1"/>
    </source>
</evidence>
<dbReference type="AlphaFoldDB" id="A0AAD9PS75"/>
<organism evidence="2 3">
    <name type="scientific">Acropora cervicornis</name>
    <name type="common">Staghorn coral</name>
    <dbReference type="NCBI Taxonomy" id="6130"/>
    <lineage>
        <taxon>Eukaryota</taxon>
        <taxon>Metazoa</taxon>
        <taxon>Cnidaria</taxon>
        <taxon>Anthozoa</taxon>
        <taxon>Hexacorallia</taxon>
        <taxon>Scleractinia</taxon>
        <taxon>Astrocoeniina</taxon>
        <taxon>Acroporidae</taxon>
        <taxon>Acropora</taxon>
    </lineage>
</organism>
<comment type="caution">
    <text evidence="2">The sequence shown here is derived from an EMBL/GenBank/DDBJ whole genome shotgun (WGS) entry which is preliminary data.</text>
</comment>
<reference evidence="2" key="1">
    <citation type="journal article" date="2023" name="G3 (Bethesda)">
        <title>Whole genome assembly and annotation of the endangered Caribbean coral Acropora cervicornis.</title>
        <authorList>
            <person name="Selwyn J.D."/>
            <person name="Vollmer S.V."/>
        </authorList>
    </citation>
    <scope>NUCLEOTIDE SEQUENCE</scope>
    <source>
        <strain evidence="2">K2</strain>
    </source>
</reference>
<sequence>MRGRTNLGVFLLASLVSAFFIFGPCVGLTAGGSNWNPRHGMKRGMDKDMCRVARETCKWSSLQENMEKRRSFRPSQ</sequence>
<protein>
    <recommendedName>
        <fullName evidence="4">Secreted protein</fullName>
    </recommendedName>
</protein>